<evidence type="ECO:0000313" key="2">
    <source>
        <dbReference type="Proteomes" id="UP000053617"/>
    </source>
</evidence>
<name>A0A0D2FBX1_9EURO</name>
<dbReference type="RefSeq" id="XP_013266738.1">
    <property type="nucleotide sequence ID" value="XM_013411284.1"/>
</dbReference>
<dbReference type="VEuPathDB" id="FungiDB:Z518_11014"/>
<sequence>MNEHGECIGEDPTSDGLVADMVIRAEYSKYGEPKVSTLVETFNGIITLYIAVRPAIAAYSVQESGMQRAAMMSLDWKTSISTVRPF</sequence>
<dbReference type="STRING" id="1442369.A0A0D2FBX1"/>
<dbReference type="AlphaFoldDB" id="A0A0D2FBX1"/>
<reference evidence="1 2" key="1">
    <citation type="submission" date="2015-01" db="EMBL/GenBank/DDBJ databases">
        <title>The Genome Sequence of Rhinocladiella mackenzie CBS 650.93.</title>
        <authorList>
            <consortium name="The Broad Institute Genomics Platform"/>
            <person name="Cuomo C."/>
            <person name="de Hoog S."/>
            <person name="Gorbushina A."/>
            <person name="Stielow B."/>
            <person name="Teixiera M."/>
            <person name="Abouelleil A."/>
            <person name="Chapman S.B."/>
            <person name="Priest M."/>
            <person name="Young S.K."/>
            <person name="Wortman J."/>
            <person name="Nusbaum C."/>
            <person name="Birren B."/>
        </authorList>
    </citation>
    <scope>NUCLEOTIDE SEQUENCE [LARGE SCALE GENOMIC DNA]</scope>
    <source>
        <strain evidence="1 2">CBS 650.93</strain>
    </source>
</reference>
<dbReference type="Proteomes" id="UP000053617">
    <property type="component" value="Unassembled WGS sequence"/>
</dbReference>
<keyword evidence="2" id="KW-1185">Reference proteome</keyword>
<organism evidence="1 2">
    <name type="scientific">Rhinocladiella mackenziei CBS 650.93</name>
    <dbReference type="NCBI Taxonomy" id="1442369"/>
    <lineage>
        <taxon>Eukaryota</taxon>
        <taxon>Fungi</taxon>
        <taxon>Dikarya</taxon>
        <taxon>Ascomycota</taxon>
        <taxon>Pezizomycotina</taxon>
        <taxon>Eurotiomycetes</taxon>
        <taxon>Chaetothyriomycetidae</taxon>
        <taxon>Chaetothyriales</taxon>
        <taxon>Herpotrichiellaceae</taxon>
        <taxon>Rhinocladiella</taxon>
    </lineage>
</organism>
<gene>
    <name evidence="1" type="ORF">Z518_11014</name>
</gene>
<evidence type="ECO:0000313" key="1">
    <source>
        <dbReference type="EMBL" id="KIW99601.1"/>
    </source>
</evidence>
<dbReference type="EMBL" id="KN847485">
    <property type="protein sequence ID" value="KIW99601.1"/>
    <property type="molecule type" value="Genomic_DNA"/>
</dbReference>
<dbReference type="HOGENOM" id="CLU_2499091_0_0_1"/>
<proteinExistence type="predicted"/>
<protein>
    <submittedName>
        <fullName evidence="1">Uncharacterized protein</fullName>
    </submittedName>
</protein>
<accession>A0A0D2FBX1</accession>
<dbReference type="GeneID" id="25299085"/>